<dbReference type="PANTHER" id="PTHR34796">
    <property type="entry name" value="EXPRESSED PROTEIN"/>
    <property type="match status" value="1"/>
</dbReference>
<dbReference type="Pfam" id="PF03745">
    <property type="entry name" value="DUF309"/>
    <property type="match status" value="1"/>
</dbReference>
<name>A0A381VI11_9ZZZZ</name>
<dbReference type="SUPFAM" id="SSF140663">
    <property type="entry name" value="TTHA0068-like"/>
    <property type="match status" value="1"/>
</dbReference>
<evidence type="ECO:0008006" key="2">
    <source>
        <dbReference type="Google" id="ProtNLM"/>
    </source>
</evidence>
<reference evidence="1" key="1">
    <citation type="submission" date="2018-05" db="EMBL/GenBank/DDBJ databases">
        <authorList>
            <person name="Lanie J.A."/>
            <person name="Ng W.-L."/>
            <person name="Kazmierczak K.M."/>
            <person name="Andrzejewski T.M."/>
            <person name="Davidsen T.M."/>
            <person name="Wayne K.J."/>
            <person name="Tettelin H."/>
            <person name="Glass J.I."/>
            <person name="Rusch D."/>
            <person name="Podicherti R."/>
            <person name="Tsui H.-C.T."/>
            <person name="Winkler M.E."/>
        </authorList>
    </citation>
    <scope>NUCLEOTIDE SEQUENCE</scope>
</reference>
<organism evidence="1">
    <name type="scientific">marine metagenome</name>
    <dbReference type="NCBI Taxonomy" id="408172"/>
    <lineage>
        <taxon>unclassified sequences</taxon>
        <taxon>metagenomes</taxon>
        <taxon>ecological metagenomes</taxon>
    </lineage>
</organism>
<sequence>MEALFQKGLHAYKNKDYFSAHDHWEELWSDYYLEDRLFVQALIQMAVSFVHLENGNLKGAQSLMNKSLKKLKEYGGIQRGIRTDILVKKLEAIREHYNLIDNSGKFNWDMIPALI</sequence>
<gene>
    <name evidence="1" type="ORF">METZ01_LOCUS92850</name>
</gene>
<dbReference type="EMBL" id="UINC01008898">
    <property type="protein sequence ID" value="SVA39996.1"/>
    <property type="molecule type" value="Genomic_DNA"/>
</dbReference>
<dbReference type="InterPro" id="IPR005500">
    <property type="entry name" value="DUF309"/>
</dbReference>
<dbReference type="Gene3D" id="1.10.3450.10">
    <property type="entry name" value="TTHA0068-like"/>
    <property type="match status" value="1"/>
</dbReference>
<dbReference type="PANTHER" id="PTHR34796:SF1">
    <property type="entry name" value="EXPRESSED PROTEIN"/>
    <property type="match status" value="1"/>
</dbReference>
<dbReference type="AlphaFoldDB" id="A0A381VI11"/>
<dbReference type="InterPro" id="IPR023203">
    <property type="entry name" value="TTHA0068_sf"/>
</dbReference>
<accession>A0A381VI11</accession>
<proteinExistence type="predicted"/>
<protein>
    <recommendedName>
        <fullName evidence="2">DUF309 domain-containing protein</fullName>
    </recommendedName>
</protein>
<evidence type="ECO:0000313" key="1">
    <source>
        <dbReference type="EMBL" id="SVA39996.1"/>
    </source>
</evidence>